<evidence type="ECO:0000256" key="4">
    <source>
        <dbReference type="ARBA" id="ARBA00022448"/>
    </source>
</evidence>
<feature type="compositionally biased region" description="Low complexity" evidence="13">
    <location>
        <begin position="73"/>
        <end position="82"/>
    </location>
</feature>
<proteinExistence type="inferred from homology"/>
<evidence type="ECO:0000256" key="14">
    <source>
        <dbReference type="SAM" id="Phobius"/>
    </source>
</evidence>
<keyword evidence="5" id="KW-1003">Cell membrane</keyword>
<evidence type="ECO:0000313" key="17">
    <source>
        <dbReference type="Proteomes" id="UP000008392"/>
    </source>
</evidence>
<feature type="region of interest" description="Disordered" evidence="13">
    <location>
        <begin position="73"/>
        <end position="95"/>
    </location>
</feature>
<keyword evidence="9 14" id="KW-1133">Transmembrane helix</keyword>
<dbReference type="HOGENOM" id="CLU_053325_2_0_4"/>
<evidence type="ECO:0000256" key="12">
    <source>
        <dbReference type="RuleBase" id="RU004057"/>
    </source>
</evidence>
<dbReference type="EMBL" id="CP002745">
    <property type="protein sequence ID" value="AEK62813.1"/>
    <property type="molecule type" value="Genomic_DNA"/>
</dbReference>
<keyword evidence="6" id="KW-0997">Cell inner membrane</keyword>
<evidence type="ECO:0000259" key="15">
    <source>
        <dbReference type="Pfam" id="PF01618"/>
    </source>
</evidence>
<dbReference type="PANTHER" id="PTHR30625">
    <property type="entry name" value="PROTEIN TOLQ"/>
    <property type="match status" value="1"/>
</dbReference>
<evidence type="ECO:0000256" key="13">
    <source>
        <dbReference type="SAM" id="MobiDB-lite"/>
    </source>
</evidence>
<keyword evidence="10 14" id="KW-0472">Membrane</keyword>
<evidence type="ECO:0000256" key="1">
    <source>
        <dbReference type="ARBA" id="ARBA00004429"/>
    </source>
</evidence>
<keyword evidence="8 12" id="KW-0653">Protein transport</keyword>
<accession>G0A9V9</accession>
<dbReference type="STRING" id="1005048.CFU_2988"/>
<evidence type="ECO:0000256" key="10">
    <source>
        <dbReference type="ARBA" id="ARBA00023136"/>
    </source>
</evidence>
<dbReference type="GO" id="GO:0005886">
    <property type="term" value="C:plasma membrane"/>
    <property type="evidence" value="ECO:0007669"/>
    <property type="project" value="UniProtKB-SubCell"/>
</dbReference>
<feature type="transmembrane region" description="Helical" evidence="14">
    <location>
        <begin position="110"/>
        <end position="131"/>
    </location>
</feature>
<sequence>MRANQPLRRDCGNLLSKIWSISMSITRNRLSALVTALMISAATISAPLAAIAQTPAAASAPAPAAADAPKAADTAAASLADTPTPPPQPAAKETVDNPYGLDALWKGGDFVARGTLIILVLMSMGSWYIIITKLIEQVKLMGQAKNAQKTFWKAASVEAGVSGLKPNSAYRFIAQNGVNSTQHHDGALLEQIDLNTWVTMSIQRSVEKVQSRLQDGLAFLATVGSTAPFVGLFGTVWGIYHALTAIGIAGQASIDKVAGPVGEALIMTAIGLAVAVPAVLGYNWLVRRNKSAMEEIRSFSADLHSVLLSGVMSSSSAVQVAHINKKVG</sequence>
<dbReference type="GO" id="GO:0017038">
    <property type="term" value="P:protein import"/>
    <property type="evidence" value="ECO:0007669"/>
    <property type="project" value="TreeGrafter"/>
</dbReference>
<feature type="domain" description="MotA/TolQ/ExbB proton channel" evidence="15">
    <location>
        <begin position="195"/>
        <end position="296"/>
    </location>
</feature>
<keyword evidence="7 14" id="KW-0812">Transmembrane</keyword>
<evidence type="ECO:0000256" key="5">
    <source>
        <dbReference type="ARBA" id="ARBA00022475"/>
    </source>
</evidence>
<evidence type="ECO:0000256" key="9">
    <source>
        <dbReference type="ARBA" id="ARBA00022989"/>
    </source>
</evidence>
<reference evidence="16 17" key="4">
    <citation type="journal article" date="2010" name="Environ. Microbiol.">
        <title>The bacterial genus Collimonas: mycophagy, weathering and other adaptive solutions to life in oligotrophic soil environments.</title>
        <authorList>
            <person name="Leveau J.H."/>
            <person name="Uroz S."/>
            <person name="de Boer W."/>
        </authorList>
    </citation>
    <scope>NUCLEOTIDE SEQUENCE [LARGE SCALE GENOMIC DNA]</scope>
    <source>
        <strain evidence="16 17">Ter331</strain>
    </source>
</reference>
<organism evidence="16 17">
    <name type="scientific">Collimonas fungivorans (strain Ter331)</name>
    <dbReference type="NCBI Taxonomy" id="1005048"/>
    <lineage>
        <taxon>Bacteria</taxon>
        <taxon>Pseudomonadati</taxon>
        <taxon>Pseudomonadota</taxon>
        <taxon>Betaproteobacteria</taxon>
        <taxon>Burkholderiales</taxon>
        <taxon>Oxalobacteraceae</taxon>
        <taxon>Collimonas</taxon>
    </lineage>
</organism>
<keyword evidence="17" id="KW-1185">Reference proteome</keyword>
<protein>
    <recommendedName>
        <fullName evidence="3">Biopolymer transport protein ExbB</fullName>
    </recommendedName>
</protein>
<reference evidence="16 17" key="2">
    <citation type="journal article" date="2006" name="J. Microbiol. Methods">
        <title>Genomic flank-sequencing of plasposon insertion sites for rapid identification of functional genes.</title>
        <authorList>
            <person name="Leveau J.H."/>
            <person name="Gerards S."/>
            <person name="Fritsche K."/>
            <person name="Zondag G."/>
            <person name="van Veen J.A."/>
        </authorList>
    </citation>
    <scope>NUCLEOTIDE SEQUENCE [LARGE SCALE GENOMIC DNA]</scope>
    <source>
        <strain evidence="16 17">Ter331</strain>
    </source>
</reference>
<dbReference type="eggNOG" id="COG0811">
    <property type="taxonomic scope" value="Bacteria"/>
</dbReference>
<dbReference type="Proteomes" id="UP000008392">
    <property type="component" value="Chromosome"/>
</dbReference>
<dbReference type="PANTHER" id="PTHR30625:SF14">
    <property type="entry name" value="BIOPOLYMER TRANSPORT PROTEIN EXBB"/>
    <property type="match status" value="1"/>
</dbReference>
<reference evidence="17" key="6">
    <citation type="submission" date="2011-05" db="EMBL/GenBank/DDBJ databases">
        <title>Complete sequence of Collimonas fungivorans Ter331.</title>
        <authorList>
            <person name="Leveau J.H."/>
        </authorList>
    </citation>
    <scope>NUCLEOTIDE SEQUENCE [LARGE SCALE GENOMIC DNA]</scope>
    <source>
        <strain evidence="17">Ter331</strain>
    </source>
</reference>
<evidence type="ECO:0000256" key="11">
    <source>
        <dbReference type="ARBA" id="ARBA00024816"/>
    </source>
</evidence>
<gene>
    <name evidence="16" type="primary">exbB1</name>
    <name evidence="16" type="ordered locus">CFU_2988</name>
</gene>
<name>G0A9V9_COLFT</name>
<evidence type="ECO:0000313" key="16">
    <source>
        <dbReference type="EMBL" id="AEK62813.1"/>
    </source>
</evidence>
<dbReference type="Pfam" id="PF01618">
    <property type="entry name" value="MotA_ExbB"/>
    <property type="match status" value="1"/>
</dbReference>
<evidence type="ECO:0000256" key="2">
    <source>
        <dbReference type="ARBA" id="ARBA00011471"/>
    </source>
</evidence>
<evidence type="ECO:0000256" key="7">
    <source>
        <dbReference type="ARBA" id="ARBA00022692"/>
    </source>
</evidence>
<evidence type="ECO:0000256" key="6">
    <source>
        <dbReference type="ARBA" id="ARBA00022519"/>
    </source>
</evidence>
<feature type="transmembrane region" description="Helical" evidence="14">
    <location>
        <begin position="30"/>
        <end position="52"/>
    </location>
</feature>
<keyword evidence="4 12" id="KW-0813">Transport</keyword>
<dbReference type="AlphaFoldDB" id="G0A9V9"/>
<comment type="similarity">
    <text evidence="12">Belongs to the exbB/tolQ family.</text>
</comment>
<dbReference type="InterPro" id="IPR050790">
    <property type="entry name" value="ExbB/TolQ_transport"/>
</dbReference>
<reference evidence="16 17" key="3">
    <citation type="journal article" date="2008" name="FEMS Microbiol. Ecol.">
        <title>Identification and characterization of genes underlying chitinolysis in Collimonas fungivorans Ter331.</title>
        <authorList>
            <person name="Fritsche K."/>
            <person name="de Boer W."/>
            <person name="Gerards S."/>
            <person name="van den Berg M."/>
            <person name="van Veen J.A."/>
            <person name="Leveau J.H."/>
        </authorList>
    </citation>
    <scope>NUCLEOTIDE SEQUENCE [LARGE SCALE GENOMIC DNA]</scope>
    <source>
        <strain evidence="16 17">Ter331</strain>
    </source>
</reference>
<reference evidence="16 17" key="5">
    <citation type="journal article" date="2011" name="ISME J.">
        <title>Dual transcriptional profiling of a bacterial/fungal confrontation: Collimonas fungivorans versus Aspergillus niger.</title>
        <authorList>
            <person name="Mela F."/>
            <person name="Fritsche K."/>
            <person name="de Boer W."/>
            <person name="van Veen J.A."/>
            <person name="de Graaff L.H."/>
            <person name="van den Berg M."/>
            <person name="Leveau J.H."/>
        </authorList>
    </citation>
    <scope>NUCLEOTIDE SEQUENCE [LARGE SCALE GENOMIC DNA]</scope>
    <source>
        <strain evidence="16 17">Ter331</strain>
    </source>
</reference>
<evidence type="ECO:0000256" key="8">
    <source>
        <dbReference type="ARBA" id="ARBA00022927"/>
    </source>
</evidence>
<dbReference type="InterPro" id="IPR002898">
    <property type="entry name" value="MotA_ExbB_proton_chnl"/>
</dbReference>
<comment type="function">
    <text evidence="11">Involved in the TonB-dependent energy-dependent transport of various receptor-bound substrates. Protects ExbD from proteolytic degradation and functionally stabilizes TonB.</text>
</comment>
<feature type="transmembrane region" description="Helical" evidence="14">
    <location>
        <begin position="217"/>
        <end position="240"/>
    </location>
</feature>
<dbReference type="KEGG" id="cfu:CFU_2988"/>
<comment type="subunit">
    <text evidence="2">The accessory proteins ExbB and ExbD seem to form a complex with TonB.</text>
</comment>
<evidence type="ECO:0000256" key="3">
    <source>
        <dbReference type="ARBA" id="ARBA00022093"/>
    </source>
</evidence>
<comment type="subcellular location">
    <subcellularLocation>
        <location evidence="1">Cell inner membrane</location>
        <topology evidence="1">Multi-pass membrane protein</topology>
    </subcellularLocation>
    <subcellularLocation>
        <location evidence="12">Membrane</location>
        <topology evidence="12">Multi-pass membrane protein</topology>
    </subcellularLocation>
</comment>
<reference evidence="16 17" key="1">
    <citation type="journal article" date="2004" name="Environ. Microbiol.">
        <title>Phylogeny-function analysis of (meta)genomic libraries: screening for expression of ribosomal RNA genes by large-insert library fluorescent in situ hybridization (LIL-FISH).</title>
        <authorList>
            <person name="Leveau J.H."/>
            <person name="Gerards S."/>
            <person name="de Boer W."/>
            <person name="van Veen J.A."/>
        </authorList>
    </citation>
    <scope>NUCLEOTIDE SEQUENCE [LARGE SCALE GENOMIC DNA]</scope>
    <source>
        <strain evidence="16 17">Ter331</strain>
    </source>
</reference>
<feature type="transmembrane region" description="Helical" evidence="14">
    <location>
        <begin position="264"/>
        <end position="285"/>
    </location>
</feature>